<gene>
    <name evidence="1" type="ORF">LCGC14_0743220</name>
</gene>
<sequence>MDEKMNKRPSLQFYPADWLKAVDLQMCSMNTIGVWINILCRMWEAEEEGILSGTTKELALLVGATPTEFRQFLKDAETHLFADVTKSCTIVTIKCRRMNKVFLGREGSKVRMQKHRLQQSCNPSSTSSSSSTTNNNIYSQFVDFWNSKENLPKIKRFTPRRLIKLKARMKEEYFVDNWRMIIERISITPFLTGDNDRGWKADVTWILENSDNYTKVMEGKYDGRKNITNQKQTIGSPQAGSRSVNRRDFAQDSDIGTTIEV</sequence>
<comment type="caution">
    <text evidence="1">The sequence shown here is derived from an EMBL/GenBank/DDBJ whole genome shotgun (WGS) entry which is preliminary data.</text>
</comment>
<dbReference type="EMBL" id="LAZR01001763">
    <property type="protein sequence ID" value="KKN39452.1"/>
    <property type="molecule type" value="Genomic_DNA"/>
</dbReference>
<reference evidence="1" key="1">
    <citation type="journal article" date="2015" name="Nature">
        <title>Complex archaea that bridge the gap between prokaryotes and eukaryotes.</title>
        <authorList>
            <person name="Spang A."/>
            <person name="Saw J.H."/>
            <person name="Jorgensen S.L."/>
            <person name="Zaremba-Niedzwiedzka K."/>
            <person name="Martijn J."/>
            <person name="Lind A.E."/>
            <person name="van Eijk R."/>
            <person name="Schleper C."/>
            <person name="Guy L."/>
            <person name="Ettema T.J."/>
        </authorList>
    </citation>
    <scope>NUCLEOTIDE SEQUENCE</scope>
</reference>
<proteinExistence type="predicted"/>
<protein>
    <submittedName>
        <fullName evidence="1">Uncharacterized protein</fullName>
    </submittedName>
</protein>
<accession>A0A0F9QR62</accession>
<organism evidence="1">
    <name type="scientific">marine sediment metagenome</name>
    <dbReference type="NCBI Taxonomy" id="412755"/>
    <lineage>
        <taxon>unclassified sequences</taxon>
        <taxon>metagenomes</taxon>
        <taxon>ecological metagenomes</taxon>
    </lineage>
</organism>
<dbReference type="AlphaFoldDB" id="A0A0F9QR62"/>
<evidence type="ECO:0000313" key="1">
    <source>
        <dbReference type="EMBL" id="KKN39452.1"/>
    </source>
</evidence>
<name>A0A0F9QR62_9ZZZZ</name>